<name>A0A6M3K750_9ZZZZ</name>
<gene>
    <name evidence="2" type="ORF">MM415A01270_0007</name>
    <name evidence="1" type="ORF">MM415B01828_0007</name>
</gene>
<reference evidence="2" key="1">
    <citation type="submission" date="2020-03" db="EMBL/GenBank/DDBJ databases">
        <title>The deep terrestrial virosphere.</title>
        <authorList>
            <person name="Holmfeldt K."/>
            <person name="Nilsson E."/>
            <person name="Simone D."/>
            <person name="Lopez-Fernandez M."/>
            <person name="Wu X."/>
            <person name="de Brujin I."/>
            <person name="Lundin D."/>
            <person name="Andersson A."/>
            <person name="Bertilsson S."/>
            <person name="Dopson M."/>
        </authorList>
    </citation>
    <scope>NUCLEOTIDE SEQUENCE</scope>
    <source>
        <strain evidence="2">MM415A01270</strain>
        <strain evidence="1">MM415B01828</strain>
    </source>
</reference>
<protein>
    <submittedName>
        <fullName evidence="2">Uncharacterized protein</fullName>
    </submittedName>
</protein>
<organism evidence="2">
    <name type="scientific">viral metagenome</name>
    <dbReference type="NCBI Taxonomy" id="1070528"/>
    <lineage>
        <taxon>unclassified sequences</taxon>
        <taxon>metagenomes</taxon>
        <taxon>organismal metagenomes</taxon>
    </lineage>
</organism>
<evidence type="ECO:0000313" key="2">
    <source>
        <dbReference type="EMBL" id="QJA77594.1"/>
    </source>
</evidence>
<evidence type="ECO:0000313" key="1">
    <source>
        <dbReference type="EMBL" id="QJA56541.1"/>
    </source>
</evidence>
<dbReference type="AlphaFoldDB" id="A0A6M3K750"/>
<sequence length="169" mass="19709">MNLKQKAEKLNLWIEDVRNWTIILEGKEYLPTGPDGSQFYGFTHENLKVAARVEMYGFGKIYKKVILTSDKYQMEEIPVTMWHEVWSQIYNPNGQDAASPWLPQVDGNMVVTSAKWWPPDSYVKELVEKRNFMDTEEFKVWSDVIDQAHQDVGGKTPNYIKPKPFVVVH</sequence>
<dbReference type="EMBL" id="MT142291">
    <property type="protein sequence ID" value="QJA77594.1"/>
    <property type="molecule type" value="Genomic_DNA"/>
</dbReference>
<proteinExistence type="predicted"/>
<accession>A0A6M3K750</accession>
<dbReference type="EMBL" id="MT141225">
    <property type="protein sequence ID" value="QJA56541.1"/>
    <property type="molecule type" value="Genomic_DNA"/>
</dbReference>